<dbReference type="Proteomes" id="UP001150266">
    <property type="component" value="Unassembled WGS sequence"/>
</dbReference>
<protein>
    <submittedName>
        <fullName evidence="2">Uncharacterized protein</fullName>
    </submittedName>
</protein>
<keyword evidence="3" id="KW-1185">Reference proteome</keyword>
<gene>
    <name evidence="2" type="ORF">J3R30DRAFT_1571855</name>
</gene>
<comment type="caution">
    <text evidence="2">The sequence shown here is derived from an EMBL/GenBank/DDBJ whole genome shotgun (WGS) entry which is preliminary data.</text>
</comment>
<name>A0A9W9DHL8_9AGAR</name>
<dbReference type="AlphaFoldDB" id="A0A9W9DHL8"/>
<reference evidence="2" key="1">
    <citation type="submission" date="2022-08" db="EMBL/GenBank/DDBJ databases">
        <title>A Global Phylogenomic Analysis of the Shiitake Genus Lentinula.</title>
        <authorList>
            <consortium name="DOE Joint Genome Institute"/>
            <person name="Sierra-Patev S."/>
            <person name="Min B."/>
            <person name="Naranjo-Ortiz M."/>
            <person name="Looney B."/>
            <person name="Konkel Z."/>
            <person name="Slot J.C."/>
            <person name="Sakamoto Y."/>
            <person name="Steenwyk J.L."/>
            <person name="Rokas A."/>
            <person name="Carro J."/>
            <person name="Camarero S."/>
            <person name="Ferreira P."/>
            <person name="Molpeceres G."/>
            <person name="Ruiz-Duenas F.J."/>
            <person name="Serrano A."/>
            <person name="Henrissat B."/>
            <person name="Drula E."/>
            <person name="Hughes K.W."/>
            <person name="Mata J.L."/>
            <person name="Ishikawa N.K."/>
            <person name="Vargas-Isla R."/>
            <person name="Ushijima S."/>
            <person name="Smith C.A."/>
            <person name="Ahrendt S."/>
            <person name="Andreopoulos W."/>
            <person name="He G."/>
            <person name="Labutti K."/>
            <person name="Lipzen A."/>
            <person name="Ng V."/>
            <person name="Riley R."/>
            <person name="Sandor L."/>
            <person name="Barry K."/>
            <person name="Martinez A.T."/>
            <person name="Xiao Y."/>
            <person name="Gibbons J.G."/>
            <person name="Terashima K."/>
            <person name="Grigoriev I.V."/>
            <person name="Hibbett D.S."/>
        </authorList>
    </citation>
    <scope>NUCLEOTIDE SEQUENCE</scope>
    <source>
        <strain evidence="2">JLM2183</strain>
    </source>
</reference>
<evidence type="ECO:0000313" key="2">
    <source>
        <dbReference type="EMBL" id="KAJ4469588.1"/>
    </source>
</evidence>
<organism evidence="2 3">
    <name type="scientific">Lentinula aciculospora</name>
    <dbReference type="NCBI Taxonomy" id="153920"/>
    <lineage>
        <taxon>Eukaryota</taxon>
        <taxon>Fungi</taxon>
        <taxon>Dikarya</taxon>
        <taxon>Basidiomycota</taxon>
        <taxon>Agaricomycotina</taxon>
        <taxon>Agaricomycetes</taxon>
        <taxon>Agaricomycetidae</taxon>
        <taxon>Agaricales</taxon>
        <taxon>Marasmiineae</taxon>
        <taxon>Omphalotaceae</taxon>
        <taxon>Lentinula</taxon>
    </lineage>
</organism>
<dbReference type="OrthoDB" id="2646484at2759"/>
<sequence length="649" mass="70668">MFPFLRDFESSIFGLTNDYMASPTTPSLDALSDLNYSLLSESLSLDTISVDSFDSIPPFPSRCVHPLSTFLTVNNTVCTKSQLNTLPNSIASIPTPPRLRTLLKEELCISRWTESLRSAEAPGHTPWGEVEDNNVMPWKPEGSLYAGDAFQQALSKSRQRPVASPARQRLPGSNPHHRNALVFEREITLKSEGRTKRWSVQVPAGSMNPDVVDMMVELRNLNSYFKEEEKDNMQANASKEKPEELSFSPVDGVYTHPPSLIVSNSQCVIPLSLESAGSLHIAPKTLAVRRGNKSLAPLSIKSEAVESSTYPSIPTAFLGSPSSYCPTFEFAGKTRSSTAFQDMIDSLRSQCASLQVKTPHCPALQEEENLQLIQASLPDPPPSSNVGDGDDEWAFAGSLLEKFPEFGFKLASDRPVIEERCEGISSESDIIASGGTALDVTQNELTNANTPSPSIAGSVSPTFSSNSPRGILKRCKSVRFAEAPFIESGSVDTAPVQEVVSPPICHSTGPSNTRSLKRPSPLRHTYASQTKATTPSPSCVLAVDRQEPETTNPTSSAQHLKRTAITNLGAIPFPNKLKTQTPSSLGRSFCNTLVSGKENKKVKSKASSLANRYTMDENALRRASDASNPPETLKSRMPVPLRNILTRFR</sequence>
<feature type="region of interest" description="Disordered" evidence="1">
    <location>
        <begin position="155"/>
        <end position="176"/>
    </location>
</feature>
<evidence type="ECO:0000256" key="1">
    <source>
        <dbReference type="SAM" id="MobiDB-lite"/>
    </source>
</evidence>
<proteinExistence type="predicted"/>
<dbReference type="EMBL" id="JAOTPV010000032">
    <property type="protein sequence ID" value="KAJ4469588.1"/>
    <property type="molecule type" value="Genomic_DNA"/>
</dbReference>
<accession>A0A9W9DHL8</accession>
<evidence type="ECO:0000313" key="3">
    <source>
        <dbReference type="Proteomes" id="UP001150266"/>
    </source>
</evidence>